<evidence type="ECO:0000259" key="7">
    <source>
        <dbReference type="Pfam" id="PF06271"/>
    </source>
</evidence>
<accession>A0A381V667</accession>
<dbReference type="PANTHER" id="PTHR36115:SF10">
    <property type="entry name" value="RDD DOMAIN-CONTAINING PROTEIN"/>
    <property type="match status" value="1"/>
</dbReference>
<dbReference type="InterPro" id="IPR051791">
    <property type="entry name" value="Pra-immunoreactive"/>
</dbReference>
<evidence type="ECO:0000256" key="3">
    <source>
        <dbReference type="ARBA" id="ARBA00022692"/>
    </source>
</evidence>
<feature type="transmembrane region" description="Helical" evidence="6">
    <location>
        <begin position="58"/>
        <end position="76"/>
    </location>
</feature>
<evidence type="ECO:0000313" key="8">
    <source>
        <dbReference type="EMBL" id="SVA35872.1"/>
    </source>
</evidence>
<keyword evidence="4 6" id="KW-1133">Transmembrane helix</keyword>
<evidence type="ECO:0000256" key="4">
    <source>
        <dbReference type="ARBA" id="ARBA00022989"/>
    </source>
</evidence>
<dbReference type="Pfam" id="PF06271">
    <property type="entry name" value="RDD"/>
    <property type="match status" value="1"/>
</dbReference>
<feature type="transmembrane region" description="Helical" evidence="6">
    <location>
        <begin position="107"/>
        <end position="126"/>
    </location>
</feature>
<comment type="subcellular location">
    <subcellularLocation>
        <location evidence="1">Cell membrane</location>
        <topology evidence="1">Multi-pass membrane protein</topology>
    </subcellularLocation>
</comment>
<feature type="domain" description="RDD" evidence="7">
    <location>
        <begin position="16"/>
        <end position="138"/>
    </location>
</feature>
<evidence type="ECO:0000256" key="2">
    <source>
        <dbReference type="ARBA" id="ARBA00022475"/>
    </source>
</evidence>
<dbReference type="AlphaFoldDB" id="A0A381V667"/>
<gene>
    <name evidence="8" type="ORF">METZ01_LOCUS88726</name>
</gene>
<dbReference type="InterPro" id="IPR010432">
    <property type="entry name" value="RDD"/>
</dbReference>
<evidence type="ECO:0000256" key="1">
    <source>
        <dbReference type="ARBA" id="ARBA00004651"/>
    </source>
</evidence>
<organism evidence="8">
    <name type="scientific">marine metagenome</name>
    <dbReference type="NCBI Taxonomy" id="408172"/>
    <lineage>
        <taxon>unclassified sequences</taxon>
        <taxon>metagenomes</taxon>
        <taxon>ecological metagenomes</taxon>
    </lineage>
</organism>
<dbReference type="GO" id="GO:0005886">
    <property type="term" value="C:plasma membrane"/>
    <property type="evidence" value="ECO:0007669"/>
    <property type="project" value="UniProtKB-SubCell"/>
</dbReference>
<sequence length="146" mass="16561">MINPNKSGGGIQNSCSFLRRLGSIIYDTILLSSVFFFATFCLIPFLGGQAIESNNLAYKVYLLILAYLYFVWQWSFGGKTLGMRSWHIKVVNESGIKPNLQQATKRYLASILSIILLGTGFLWAIFDHKRNTLHDHLSKTQLIVEK</sequence>
<keyword evidence="5 6" id="KW-0472">Membrane</keyword>
<feature type="transmembrane region" description="Helical" evidence="6">
    <location>
        <begin position="24"/>
        <end position="46"/>
    </location>
</feature>
<keyword evidence="2" id="KW-1003">Cell membrane</keyword>
<keyword evidence="3 6" id="KW-0812">Transmembrane</keyword>
<reference evidence="8" key="1">
    <citation type="submission" date="2018-05" db="EMBL/GenBank/DDBJ databases">
        <authorList>
            <person name="Lanie J.A."/>
            <person name="Ng W.-L."/>
            <person name="Kazmierczak K.M."/>
            <person name="Andrzejewski T.M."/>
            <person name="Davidsen T.M."/>
            <person name="Wayne K.J."/>
            <person name="Tettelin H."/>
            <person name="Glass J.I."/>
            <person name="Rusch D."/>
            <person name="Podicherti R."/>
            <person name="Tsui H.-C.T."/>
            <person name="Winkler M.E."/>
        </authorList>
    </citation>
    <scope>NUCLEOTIDE SEQUENCE</scope>
</reference>
<evidence type="ECO:0000256" key="5">
    <source>
        <dbReference type="ARBA" id="ARBA00023136"/>
    </source>
</evidence>
<evidence type="ECO:0000256" key="6">
    <source>
        <dbReference type="SAM" id="Phobius"/>
    </source>
</evidence>
<dbReference type="EMBL" id="UINC01007963">
    <property type="protein sequence ID" value="SVA35872.1"/>
    <property type="molecule type" value="Genomic_DNA"/>
</dbReference>
<name>A0A381V667_9ZZZZ</name>
<proteinExistence type="predicted"/>
<protein>
    <recommendedName>
        <fullName evidence="7">RDD domain-containing protein</fullName>
    </recommendedName>
</protein>
<dbReference type="PANTHER" id="PTHR36115">
    <property type="entry name" value="PROLINE-RICH ANTIGEN HOMOLOG-RELATED"/>
    <property type="match status" value="1"/>
</dbReference>